<accession>A0A831L9Z3</accession>
<dbReference type="InterPro" id="IPR043425">
    <property type="entry name" value="NusG-like"/>
</dbReference>
<gene>
    <name evidence="5" type="ORF">ENN90_03985</name>
</gene>
<dbReference type="NCBIfam" id="NF033644">
    <property type="entry name" value="antiterm_UpxY"/>
    <property type="match status" value="1"/>
</dbReference>
<comment type="caution">
    <text evidence="5">The sequence shown here is derived from an EMBL/GenBank/DDBJ whole genome shotgun (WGS) entry which is preliminary data.</text>
</comment>
<dbReference type="GO" id="GO:0031564">
    <property type="term" value="P:transcription antitermination"/>
    <property type="evidence" value="ECO:0007669"/>
    <property type="project" value="UniProtKB-KW"/>
</dbReference>
<feature type="domain" description="NusG-like N-terminal" evidence="4">
    <location>
        <begin position="16"/>
        <end position="107"/>
    </location>
</feature>
<keyword evidence="2" id="KW-0805">Transcription regulation</keyword>
<keyword evidence="3" id="KW-0804">Transcription</keyword>
<name>A0A831L9Z3_9BACT</name>
<dbReference type="InterPro" id="IPR036735">
    <property type="entry name" value="NGN_dom_sf"/>
</dbReference>
<dbReference type="InterPro" id="IPR006645">
    <property type="entry name" value="NGN-like_dom"/>
</dbReference>
<sequence length="182" mass="21351">MIHDAKINKNNSSENKVWYAVYTRSRTEKKVLAELEAKNIECFLPLQKQLRQWKDRKKWVEVPLIPGYCFVRITRKDYDRVLQIKNVVSYIIFERKAAVIPDNQIAYLRLVLSQSDFEVEVSFENFTPGEQVEIIQTPLMGLRGELADVHGKSRFIVRLNSINTVFMLDVPAEYLTKLPHEH</sequence>
<keyword evidence="1" id="KW-0889">Transcription antitermination</keyword>
<dbReference type="Gene3D" id="3.30.70.940">
    <property type="entry name" value="NusG, N-terminal domain"/>
    <property type="match status" value="1"/>
</dbReference>
<dbReference type="GO" id="GO:0006354">
    <property type="term" value="P:DNA-templated transcription elongation"/>
    <property type="evidence" value="ECO:0007669"/>
    <property type="project" value="InterPro"/>
</dbReference>
<dbReference type="Proteomes" id="UP000886047">
    <property type="component" value="Unassembled WGS sequence"/>
</dbReference>
<organism evidence="5">
    <name type="scientific">Mariniphaga anaerophila</name>
    <dbReference type="NCBI Taxonomy" id="1484053"/>
    <lineage>
        <taxon>Bacteria</taxon>
        <taxon>Pseudomonadati</taxon>
        <taxon>Bacteroidota</taxon>
        <taxon>Bacteroidia</taxon>
        <taxon>Marinilabiliales</taxon>
        <taxon>Prolixibacteraceae</taxon>
        <taxon>Mariniphaga</taxon>
    </lineage>
</organism>
<reference evidence="5" key="1">
    <citation type="journal article" date="2020" name="mSystems">
        <title>Genome- and Community-Level Interaction Insights into Carbon Utilization and Element Cycling Functions of Hydrothermarchaeota in Hydrothermal Sediment.</title>
        <authorList>
            <person name="Zhou Z."/>
            <person name="Liu Y."/>
            <person name="Xu W."/>
            <person name="Pan J."/>
            <person name="Luo Z.H."/>
            <person name="Li M."/>
        </authorList>
    </citation>
    <scope>NUCLEOTIDE SEQUENCE [LARGE SCALE GENOMIC DNA]</scope>
    <source>
        <strain evidence="5">SpSt-1217</strain>
    </source>
</reference>
<evidence type="ECO:0000256" key="3">
    <source>
        <dbReference type="ARBA" id="ARBA00023163"/>
    </source>
</evidence>
<dbReference type="PANTHER" id="PTHR30265:SF4">
    <property type="entry name" value="KOW MOTIF FAMILY PROTEIN, EXPRESSED"/>
    <property type="match status" value="1"/>
</dbReference>
<evidence type="ECO:0000256" key="1">
    <source>
        <dbReference type="ARBA" id="ARBA00022814"/>
    </source>
</evidence>
<dbReference type="EMBL" id="DSDK01000223">
    <property type="protein sequence ID" value="HDR50769.1"/>
    <property type="molecule type" value="Genomic_DNA"/>
</dbReference>
<proteinExistence type="predicted"/>
<dbReference type="PANTHER" id="PTHR30265">
    <property type="entry name" value="RHO-INTERACTING TRANSCRIPTION TERMINATION FACTOR NUSG"/>
    <property type="match status" value="1"/>
</dbReference>
<dbReference type="CDD" id="cd09895">
    <property type="entry name" value="NGN_SP_UpxY"/>
    <property type="match status" value="1"/>
</dbReference>
<evidence type="ECO:0000259" key="4">
    <source>
        <dbReference type="Pfam" id="PF02357"/>
    </source>
</evidence>
<dbReference type="Pfam" id="PF02357">
    <property type="entry name" value="NusG"/>
    <property type="match status" value="1"/>
</dbReference>
<protein>
    <submittedName>
        <fullName evidence="5">UpxY family transcription antiterminator</fullName>
    </submittedName>
</protein>
<evidence type="ECO:0000313" key="5">
    <source>
        <dbReference type="EMBL" id="HDR50769.1"/>
    </source>
</evidence>
<dbReference type="AlphaFoldDB" id="A0A831L9Z3"/>
<dbReference type="SUPFAM" id="SSF82679">
    <property type="entry name" value="N-utilization substance G protein NusG, N-terminal domain"/>
    <property type="match status" value="1"/>
</dbReference>
<evidence type="ECO:0000256" key="2">
    <source>
        <dbReference type="ARBA" id="ARBA00023015"/>
    </source>
</evidence>